<accession>A0A223AQ70</accession>
<reference evidence="2" key="1">
    <citation type="submission" date="2016-05" db="EMBL/GenBank/DDBJ databases">
        <authorList>
            <person name="Holder M.E."/>
            <person name="Ajami N.J."/>
            <person name="Petrosino J.F."/>
        </authorList>
    </citation>
    <scope>NUCLEOTIDE SEQUENCE [LARGE SCALE GENOMIC DNA]</scope>
    <source>
        <strain evidence="2">ATCC 700696</strain>
    </source>
</reference>
<dbReference type="AlphaFoldDB" id="A0A223AQ70"/>
<evidence type="ECO:0000313" key="2">
    <source>
        <dbReference type="Proteomes" id="UP000214689"/>
    </source>
</evidence>
<gene>
    <name evidence="1" type="ORF">AXF17_00500</name>
</gene>
<evidence type="ECO:0000313" key="1">
    <source>
        <dbReference type="EMBL" id="ASS37102.1"/>
    </source>
</evidence>
<name>A0A223AQ70_9FIRM</name>
<dbReference type="OrthoDB" id="2097272at2"/>
<sequence length="184" mass="21940">MKKIIITCLITLFITIGLVQLYDNWYIDYNLRKYSVYYAHNMEHKEGTHPEMAMVIENIEYIKIQRSKGIEYDSDGNTVTYNYNNEIDGDIPYVSKKLGYNKRICYCYHSATENKTYYFDASFVLTEADDNKSGRAININEINHRKLYKQIIKDFGILIEANVNRKPLINMQKQFNKKYYKRFN</sequence>
<organism evidence="1 2">
    <name type="scientific">Mogibacterium pumilum</name>
    <dbReference type="NCBI Taxonomy" id="86332"/>
    <lineage>
        <taxon>Bacteria</taxon>
        <taxon>Bacillati</taxon>
        <taxon>Bacillota</taxon>
        <taxon>Clostridia</taxon>
        <taxon>Peptostreptococcales</taxon>
        <taxon>Anaerovoracaceae</taxon>
        <taxon>Mogibacterium</taxon>
    </lineage>
</organism>
<dbReference type="RefSeq" id="WP_094233317.1">
    <property type="nucleotide sequence ID" value="NZ_CP016199.1"/>
</dbReference>
<dbReference type="EMBL" id="CP016199">
    <property type="protein sequence ID" value="ASS37102.1"/>
    <property type="molecule type" value="Genomic_DNA"/>
</dbReference>
<protein>
    <submittedName>
        <fullName evidence="1">Uncharacterized protein</fullName>
    </submittedName>
</protein>
<dbReference type="Proteomes" id="UP000214689">
    <property type="component" value="Chromosome"/>
</dbReference>
<proteinExistence type="predicted"/>
<keyword evidence="2" id="KW-1185">Reference proteome</keyword>